<gene>
    <name evidence="2" type="ORF">FQA47_011880</name>
</gene>
<name>A0A834CD88_ORYME</name>
<dbReference type="AlphaFoldDB" id="A0A834CD88"/>
<proteinExistence type="predicted"/>
<organism evidence="2 3">
    <name type="scientific">Oryzias melastigma</name>
    <name type="common">Marine medaka</name>
    <dbReference type="NCBI Taxonomy" id="30732"/>
    <lineage>
        <taxon>Eukaryota</taxon>
        <taxon>Metazoa</taxon>
        <taxon>Chordata</taxon>
        <taxon>Craniata</taxon>
        <taxon>Vertebrata</taxon>
        <taxon>Euteleostomi</taxon>
        <taxon>Actinopterygii</taxon>
        <taxon>Neopterygii</taxon>
        <taxon>Teleostei</taxon>
        <taxon>Neoteleostei</taxon>
        <taxon>Acanthomorphata</taxon>
        <taxon>Ovalentaria</taxon>
        <taxon>Atherinomorphae</taxon>
        <taxon>Beloniformes</taxon>
        <taxon>Adrianichthyidae</taxon>
        <taxon>Oryziinae</taxon>
        <taxon>Oryzias</taxon>
    </lineage>
</organism>
<dbReference type="Proteomes" id="UP000646548">
    <property type="component" value="Unassembled WGS sequence"/>
</dbReference>
<protein>
    <submittedName>
        <fullName evidence="2">Uncharacterized protein</fullName>
    </submittedName>
</protein>
<evidence type="ECO:0000313" key="3">
    <source>
        <dbReference type="Proteomes" id="UP000646548"/>
    </source>
</evidence>
<reference evidence="2" key="1">
    <citation type="journal article" name="BMC Genomics">
        <title>Long-read sequencing and de novo genome assembly of marine medaka (Oryzias melastigma).</title>
        <authorList>
            <person name="Liang P."/>
            <person name="Saqib H.S.A."/>
            <person name="Ni X."/>
            <person name="Shen Y."/>
        </authorList>
    </citation>
    <scope>NUCLEOTIDE SEQUENCE</scope>
    <source>
        <strain evidence="2">Bigg-433</strain>
    </source>
</reference>
<evidence type="ECO:0000313" key="2">
    <source>
        <dbReference type="EMBL" id="KAF6726979.1"/>
    </source>
</evidence>
<comment type="caution">
    <text evidence="2">The sequence shown here is derived from an EMBL/GenBank/DDBJ whole genome shotgun (WGS) entry which is preliminary data.</text>
</comment>
<sequence>MKLFFYRAAAACRLYCIYRLSFACCTRTHESFSIVRREKKPSPALRNNPNKLGFYGRSATVPPNADNSKVKSGRMCVTPNVRRADTSCMAVPQREKHDFTVLLYKVL</sequence>
<accession>A0A834CD88</accession>
<evidence type="ECO:0000256" key="1">
    <source>
        <dbReference type="SAM" id="MobiDB-lite"/>
    </source>
</evidence>
<feature type="region of interest" description="Disordered" evidence="1">
    <location>
        <begin position="40"/>
        <end position="72"/>
    </location>
</feature>
<dbReference type="EMBL" id="WKFB01000315">
    <property type="protein sequence ID" value="KAF6726979.1"/>
    <property type="molecule type" value="Genomic_DNA"/>
</dbReference>